<comment type="caution">
    <text evidence="2">The sequence shown here is derived from an EMBL/GenBank/DDBJ whole genome shotgun (WGS) entry which is preliminary data.</text>
</comment>
<reference evidence="2 3" key="1">
    <citation type="submission" date="2018-08" db="EMBL/GenBank/DDBJ databases">
        <title>A genome reference for cultivated species of the human gut microbiota.</title>
        <authorList>
            <person name="Zou Y."/>
            <person name="Xue W."/>
            <person name="Luo G."/>
        </authorList>
    </citation>
    <scope>NUCLEOTIDE SEQUENCE [LARGE SCALE GENOMIC DNA]</scope>
    <source>
        <strain evidence="2 3">TM09-12</strain>
    </source>
</reference>
<evidence type="ECO:0000313" key="2">
    <source>
        <dbReference type="EMBL" id="RGI94925.1"/>
    </source>
</evidence>
<dbReference type="Proteomes" id="UP000263014">
    <property type="component" value="Unassembled WGS sequence"/>
</dbReference>
<evidence type="ECO:0000256" key="1">
    <source>
        <dbReference type="SAM" id="MobiDB-lite"/>
    </source>
</evidence>
<sequence>MASVQSGAGDRQEKRNHLRSCSYPSPDCTEAMGLYTGGVGRQDKRSFPGAVRYLGHEIRGGR</sequence>
<evidence type="ECO:0000313" key="3">
    <source>
        <dbReference type="Proteomes" id="UP000263014"/>
    </source>
</evidence>
<accession>A0A374NW34</accession>
<gene>
    <name evidence="2" type="ORF">DXD79_32970</name>
</gene>
<dbReference type="AlphaFoldDB" id="A0A374NW34"/>
<protein>
    <submittedName>
        <fullName evidence="2">Uncharacterized protein</fullName>
    </submittedName>
</protein>
<organism evidence="2 3">
    <name type="scientific">Hungatella hathewayi</name>
    <dbReference type="NCBI Taxonomy" id="154046"/>
    <lineage>
        <taxon>Bacteria</taxon>
        <taxon>Bacillati</taxon>
        <taxon>Bacillota</taxon>
        <taxon>Clostridia</taxon>
        <taxon>Lachnospirales</taxon>
        <taxon>Lachnospiraceae</taxon>
        <taxon>Hungatella</taxon>
    </lineage>
</organism>
<name>A0A374NW34_9FIRM</name>
<dbReference type="EMBL" id="QSON01000037">
    <property type="protein sequence ID" value="RGI94925.1"/>
    <property type="molecule type" value="Genomic_DNA"/>
</dbReference>
<feature type="region of interest" description="Disordered" evidence="1">
    <location>
        <begin position="1"/>
        <end position="26"/>
    </location>
</feature>
<proteinExistence type="predicted"/>